<evidence type="ECO:0000313" key="2">
    <source>
        <dbReference type="Proteomes" id="UP000245910"/>
    </source>
</evidence>
<name>A0A2L2TGH0_9HYPO</name>
<dbReference type="AlphaFoldDB" id="A0A2L2TGH0"/>
<sequence length="212" mass="24163">MSEKARRRELFGKERYIFYDTIIHGLGPVETRMIEAQGPVLASYHISNRFQTCHPWRPMLQWASHDTQEHRDRIWHLKLQAFSKPIDWYWLQKGPLRGAQVEDAAVQCFDIDISMLARSGSTVCIEPRNLAGFWKPSTQPHRSTLASTQYIIAAIDRDLDIRKPLANLMKGDLSGSNPLSIVCCTTVAMGLKNIENTISANYGDVAYLYLPL</sequence>
<protein>
    <submittedName>
        <fullName evidence="1">Uncharacterized protein</fullName>
    </submittedName>
</protein>
<organism evidence="1 2">
    <name type="scientific">Fusarium venenatum</name>
    <dbReference type="NCBI Taxonomy" id="56646"/>
    <lineage>
        <taxon>Eukaryota</taxon>
        <taxon>Fungi</taxon>
        <taxon>Dikarya</taxon>
        <taxon>Ascomycota</taxon>
        <taxon>Pezizomycotina</taxon>
        <taxon>Sordariomycetes</taxon>
        <taxon>Hypocreomycetidae</taxon>
        <taxon>Hypocreales</taxon>
        <taxon>Nectriaceae</taxon>
        <taxon>Fusarium</taxon>
    </lineage>
</organism>
<dbReference type="EMBL" id="LN649229">
    <property type="protein sequence ID" value="CEI64521.1"/>
    <property type="molecule type" value="Genomic_DNA"/>
</dbReference>
<reference evidence="2" key="1">
    <citation type="submission" date="2014-10" db="EMBL/GenBank/DDBJ databases">
        <authorList>
            <person name="King R."/>
        </authorList>
    </citation>
    <scope>NUCLEOTIDE SEQUENCE [LARGE SCALE GENOMIC DNA]</scope>
    <source>
        <strain evidence="2">A3/5</strain>
    </source>
</reference>
<proteinExistence type="predicted"/>
<accession>A0A2L2TGH0</accession>
<keyword evidence="2" id="KW-1185">Reference proteome</keyword>
<dbReference type="Proteomes" id="UP000245910">
    <property type="component" value="Chromosome I"/>
</dbReference>
<evidence type="ECO:0000313" key="1">
    <source>
        <dbReference type="EMBL" id="CEI64521.1"/>
    </source>
</evidence>